<reference evidence="2" key="1">
    <citation type="submission" date="2022-03" db="EMBL/GenBank/DDBJ databases">
        <authorList>
            <person name="Sayadi A."/>
        </authorList>
    </citation>
    <scope>NUCLEOTIDE SEQUENCE</scope>
</reference>
<keyword evidence="3" id="KW-1185">Reference proteome</keyword>
<dbReference type="EMBL" id="CAKOFQ010008484">
    <property type="protein sequence ID" value="CAH2014379.1"/>
    <property type="molecule type" value="Genomic_DNA"/>
</dbReference>
<proteinExistence type="predicted"/>
<evidence type="ECO:0000313" key="3">
    <source>
        <dbReference type="Proteomes" id="UP001152888"/>
    </source>
</evidence>
<comment type="caution">
    <text evidence="2">The sequence shown here is derived from an EMBL/GenBank/DDBJ whole genome shotgun (WGS) entry which is preliminary data.</text>
</comment>
<accession>A0A9P0MKQ3</accession>
<protein>
    <submittedName>
        <fullName evidence="2">Uncharacterized protein</fullName>
    </submittedName>
</protein>
<feature type="compositionally biased region" description="Basic residues" evidence="1">
    <location>
        <begin position="22"/>
        <end position="39"/>
    </location>
</feature>
<dbReference type="Proteomes" id="UP001152888">
    <property type="component" value="Unassembled WGS sequence"/>
</dbReference>
<organism evidence="2 3">
    <name type="scientific">Acanthoscelides obtectus</name>
    <name type="common">Bean weevil</name>
    <name type="synonym">Bruchus obtectus</name>
    <dbReference type="NCBI Taxonomy" id="200917"/>
    <lineage>
        <taxon>Eukaryota</taxon>
        <taxon>Metazoa</taxon>
        <taxon>Ecdysozoa</taxon>
        <taxon>Arthropoda</taxon>
        <taxon>Hexapoda</taxon>
        <taxon>Insecta</taxon>
        <taxon>Pterygota</taxon>
        <taxon>Neoptera</taxon>
        <taxon>Endopterygota</taxon>
        <taxon>Coleoptera</taxon>
        <taxon>Polyphaga</taxon>
        <taxon>Cucujiformia</taxon>
        <taxon>Chrysomeloidea</taxon>
        <taxon>Chrysomelidae</taxon>
        <taxon>Bruchinae</taxon>
        <taxon>Bruchini</taxon>
        <taxon>Acanthoscelides</taxon>
    </lineage>
</organism>
<gene>
    <name evidence="2" type="ORF">ACAOBT_LOCUS34077</name>
</gene>
<dbReference type="AlphaFoldDB" id="A0A9P0MKQ3"/>
<evidence type="ECO:0000256" key="1">
    <source>
        <dbReference type="SAM" id="MobiDB-lite"/>
    </source>
</evidence>
<sequence>MAKVLTTGEYLKEIQEKEQNKKSHKGVKSTKSRKAKQKASKTVVESDGESSINEQPVYQDESDVEGVKPCVTVRQSFVCASPNFMHQLLLFIYQPSINGMQLESRYLDATEIESLLELHFVFVEMFGIQKGMKREGRERRDFGGGSFTTPAKTPPRSIYGAVSISNGDEVTSSDTECSLPDARLPAHCVRMQTDVRVLRPASRVISVIHDAFL</sequence>
<name>A0A9P0MKQ3_ACAOB</name>
<feature type="region of interest" description="Disordered" evidence="1">
    <location>
        <begin position="15"/>
        <end position="60"/>
    </location>
</feature>
<evidence type="ECO:0000313" key="2">
    <source>
        <dbReference type="EMBL" id="CAH2014379.1"/>
    </source>
</evidence>